<sequence length="116" mass="13211">MWELHYQCLRNKNCSCNPFFRSATCMSDGVVVLPAATTRTGTGSIPVAKKRIQRRDFARPSNACLNHHQILAKYVYEPLRARRFRGYKLRDTLCLAVSTTISSAHYPSVVRFSRSS</sequence>
<gene>
    <name evidence="1" type="primary">Acey_s0071.g605</name>
    <name evidence="1" type="ORF">Y032_0071g605</name>
</gene>
<protein>
    <submittedName>
        <fullName evidence="1">Uncharacterized protein</fullName>
    </submittedName>
</protein>
<dbReference type="AlphaFoldDB" id="A0A016TWZ5"/>
<dbReference type="EMBL" id="JARK01001407">
    <property type="protein sequence ID" value="EYC07340.1"/>
    <property type="molecule type" value="Genomic_DNA"/>
</dbReference>
<reference evidence="2" key="1">
    <citation type="journal article" date="2015" name="Nat. Genet.">
        <title>The genome and transcriptome of the zoonotic hookworm Ancylostoma ceylanicum identify infection-specific gene families.</title>
        <authorList>
            <person name="Schwarz E.M."/>
            <person name="Hu Y."/>
            <person name="Antoshechkin I."/>
            <person name="Miller M.M."/>
            <person name="Sternberg P.W."/>
            <person name="Aroian R.V."/>
        </authorList>
    </citation>
    <scope>NUCLEOTIDE SEQUENCE</scope>
    <source>
        <strain evidence="2">HY135</strain>
    </source>
</reference>
<evidence type="ECO:0000313" key="2">
    <source>
        <dbReference type="Proteomes" id="UP000024635"/>
    </source>
</evidence>
<keyword evidence="2" id="KW-1185">Reference proteome</keyword>
<organism evidence="1 2">
    <name type="scientific">Ancylostoma ceylanicum</name>
    <dbReference type="NCBI Taxonomy" id="53326"/>
    <lineage>
        <taxon>Eukaryota</taxon>
        <taxon>Metazoa</taxon>
        <taxon>Ecdysozoa</taxon>
        <taxon>Nematoda</taxon>
        <taxon>Chromadorea</taxon>
        <taxon>Rhabditida</taxon>
        <taxon>Rhabditina</taxon>
        <taxon>Rhabditomorpha</taxon>
        <taxon>Strongyloidea</taxon>
        <taxon>Ancylostomatidae</taxon>
        <taxon>Ancylostomatinae</taxon>
        <taxon>Ancylostoma</taxon>
    </lineage>
</organism>
<name>A0A016TWZ5_9BILA</name>
<evidence type="ECO:0000313" key="1">
    <source>
        <dbReference type="EMBL" id="EYC07340.1"/>
    </source>
</evidence>
<dbReference type="Proteomes" id="UP000024635">
    <property type="component" value="Unassembled WGS sequence"/>
</dbReference>
<comment type="caution">
    <text evidence="1">The sequence shown here is derived from an EMBL/GenBank/DDBJ whole genome shotgun (WGS) entry which is preliminary data.</text>
</comment>
<accession>A0A016TWZ5</accession>
<proteinExistence type="predicted"/>